<dbReference type="InterPro" id="IPR011050">
    <property type="entry name" value="Pectin_lyase_fold/virulence"/>
</dbReference>
<organism evidence="3 4">
    <name type="scientific">Luteolibacter pohnpeiensis</name>
    <dbReference type="NCBI Taxonomy" id="454153"/>
    <lineage>
        <taxon>Bacteria</taxon>
        <taxon>Pseudomonadati</taxon>
        <taxon>Verrucomicrobiota</taxon>
        <taxon>Verrucomicrobiia</taxon>
        <taxon>Verrucomicrobiales</taxon>
        <taxon>Verrucomicrobiaceae</taxon>
        <taxon>Luteolibacter</taxon>
    </lineage>
</organism>
<evidence type="ECO:0000313" key="4">
    <source>
        <dbReference type="Proteomes" id="UP000603141"/>
    </source>
</evidence>
<feature type="signal peptide" evidence="2">
    <location>
        <begin position="1"/>
        <end position="18"/>
    </location>
</feature>
<proteinExistence type="predicted"/>
<dbReference type="Pfam" id="PF12951">
    <property type="entry name" value="PATR"/>
    <property type="match status" value="1"/>
</dbReference>
<keyword evidence="4" id="KW-1185">Reference proteome</keyword>
<comment type="caution">
    <text evidence="3">The sequence shown here is derived from an EMBL/GenBank/DDBJ whole genome shotgun (WGS) entry which is preliminary data.</text>
</comment>
<gene>
    <name evidence="3" type="ORF">JIN85_03645</name>
</gene>
<dbReference type="NCBIfam" id="TIGR02601">
    <property type="entry name" value="autotrns_rpt"/>
    <property type="match status" value="1"/>
</dbReference>
<dbReference type="AlphaFoldDB" id="A0A934VVG2"/>
<dbReference type="SUPFAM" id="SSF51126">
    <property type="entry name" value="Pectin lyase-like"/>
    <property type="match status" value="1"/>
</dbReference>
<dbReference type="RefSeq" id="WP_200267757.1">
    <property type="nucleotide sequence ID" value="NZ_JAENIJ010000004.1"/>
</dbReference>
<protein>
    <submittedName>
        <fullName evidence="3">Autotransporter-associated beta strand repeat-containing protein</fullName>
    </submittedName>
</protein>
<name>A0A934VVG2_9BACT</name>
<dbReference type="InterPro" id="IPR013425">
    <property type="entry name" value="Autotrns_rpt"/>
</dbReference>
<keyword evidence="1 2" id="KW-0732">Signal</keyword>
<dbReference type="EMBL" id="JAENIJ010000004">
    <property type="protein sequence ID" value="MBK1881494.1"/>
    <property type="molecule type" value="Genomic_DNA"/>
</dbReference>
<evidence type="ECO:0000256" key="2">
    <source>
        <dbReference type="SAM" id="SignalP"/>
    </source>
</evidence>
<dbReference type="Proteomes" id="UP000603141">
    <property type="component" value="Unassembled WGS sequence"/>
</dbReference>
<evidence type="ECO:0000313" key="3">
    <source>
        <dbReference type="EMBL" id="MBK1881494.1"/>
    </source>
</evidence>
<accession>A0A934VVG2</accession>
<sequence>MKSRLVFVISASILTCNAANHYWNTGEESYADASRWDGDGTIPGTGDHAFVNNAGNVLIKSSDPLWTLNDLRAGETANSSGSFTLDGGEIHANGWIRLGFGANATGTLIVSDGLLLIPNKIYIGGKDQSQASGGAGVLEIRGGTLRSNDSSKVITIGPRDTSDYGYSNTSGKLIQTGGSIETTAQVFVGNGAAGSGTLAATYQMDGGNLSITNNWFVIGRQGAYGELLMSGGSISKTGVDTNLNLGVGATGKGIIQQSGGTITNTEGSTWFGKDGAFGSWTISGSAEAYLGRVFLTQVDIATGELHLDGGKFHALRIDPAISDPNGTSYSAIHFNGGLLLPTADDPNFISAALTHGIVETGGARIDTLDHAIVFDADLTGSTGDGGFIKTGTGSLVLTGQYNYTGTTEVSSGQLVLDGNIQSNAEPDYTNSTIGTFTCGALDMESTATFTVEIDSDHLACDLVKVGGDVNLNSCTLVISDLGSSKLTTGSSFQLITSEGEIHGQFSDLAEGASIAVGENTFSIHYGNLNTVTLTVEGDQGTSTIDEWLEEKIPDENSRGLDADPDHDGLNNLMEFALGCNPTEADSPHQARQLIKADTGSENSRFQATFPVRQGATFSSDQESVTAVIDGIRYTVEASRDLTDYHSLNVVEIPNVATDELPDLPDGWEYHTFQLETDSIPSDKGFIRLHIQESN</sequence>
<feature type="chain" id="PRO_5038129176" evidence="2">
    <location>
        <begin position="19"/>
        <end position="694"/>
    </location>
</feature>
<reference evidence="3" key="1">
    <citation type="submission" date="2021-01" db="EMBL/GenBank/DDBJ databases">
        <title>Modified the classification status of verrucomicrobia.</title>
        <authorList>
            <person name="Feng X."/>
        </authorList>
    </citation>
    <scope>NUCLEOTIDE SEQUENCE</scope>
    <source>
        <strain evidence="3">KCTC 22041</strain>
    </source>
</reference>
<evidence type="ECO:0000256" key="1">
    <source>
        <dbReference type="ARBA" id="ARBA00022729"/>
    </source>
</evidence>